<dbReference type="AlphaFoldDB" id="A0A8E0RSY6"/>
<protein>
    <submittedName>
        <fullName evidence="2">Uncharacterized protein</fullName>
    </submittedName>
</protein>
<name>A0A8E0RSY6_9TREM</name>
<organism evidence="2 3">
    <name type="scientific">Fasciolopsis buskii</name>
    <dbReference type="NCBI Taxonomy" id="27845"/>
    <lineage>
        <taxon>Eukaryota</taxon>
        <taxon>Metazoa</taxon>
        <taxon>Spiralia</taxon>
        <taxon>Lophotrochozoa</taxon>
        <taxon>Platyhelminthes</taxon>
        <taxon>Trematoda</taxon>
        <taxon>Digenea</taxon>
        <taxon>Plagiorchiida</taxon>
        <taxon>Echinostomata</taxon>
        <taxon>Echinostomatoidea</taxon>
        <taxon>Fasciolidae</taxon>
        <taxon>Fasciolopsis</taxon>
    </lineage>
</organism>
<gene>
    <name evidence="2" type="ORF">FBUS_02964</name>
</gene>
<proteinExistence type="predicted"/>
<keyword evidence="3" id="KW-1185">Reference proteome</keyword>
<comment type="caution">
    <text evidence="2">The sequence shown here is derived from an EMBL/GenBank/DDBJ whole genome shotgun (WGS) entry which is preliminary data.</text>
</comment>
<sequence>MQTRGWECDWQFDWCHRSLPGVKPSSGKQPGAANPPTSCTGAGAINSVPQSTQGLISPTHKPGESNPLGISPHDFGGGPNEARLLSALDVTGQCRSASNPTIIPY</sequence>
<dbReference type="EMBL" id="LUCM01009291">
    <property type="protein sequence ID" value="KAA0187212.1"/>
    <property type="molecule type" value="Genomic_DNA"/>
</dbReference>
<dbReference type="Proteomes" id="UP000728185">
    <property type="component" value="Unassembled WGS sequence"/>
</dbReference>
<evidence type="ECO:0000313" key="3">
    <source>
        <dbReference type="Proteomes" id="UP000728185"/>
    </source>
</evidence>
<accession>A0A8E0RSY6</accession>
<feature type="compositionally biased region" description="Polar residues" evidence="1">
    <location>
        <begin position="47"/>
        <end position="56"/>
    </location>
</feature>
<feature type="region of interest" description="Disordered" evidence="1">
    <location>
        <begin position="19"/>
        <end position="82"/>
    </location>
</feature>
<reference evidence="2" key="1">
    <citation type="submission" date="2019-05" db="EMBL/GenBank/DDBJ databases">
        <title>Annotation for the trematode Fasciolopsis buski.</title>
        <authorList>
            <person name="Choi Y.-J."/>
        </authorList>
    </citation>
    <scope>NUCLEOTIDE SEQUENCE</scope>
    <source>
        <strain evidence="2">HT</strain>
        <tissue evidence="2">Whole worm</tissue>
    </source>
</reference>
<evidence type="ECO:0000313" key="2">
    <source>
        <dbReference type="EMBL" id="KAA0187212.1"/>
    </source>
</evidence>
<evidence type="ECO:0000256" key="1">
    <source>
        <dbReference type="SAM" id="MobiDB-lite"/>
    </source>
</evidence>